<proteinExistence type="predicted"/>
<accession>A0A1T1AXW0</accession>
<keyword evidence="1" id="KW-0732">Signal</keyword>
<evidence type="ECO:0000256" key="1">
    <source>
        <dbReference type="SAM" id="SignalP"/>
    </source>
</evidence>
<name>A0A1T1AXW0_RHOFE</name>
<feature type="signal peptide" evidence="1">
    <location>
        <begin position="1"/>
        <end position="27"/>
    </location>
</feature>
<organism evidence="2 3">
    <name type="scientific">Rhodoferax fermentans</name>
    <dbReference type="NCBI Taxonomy" id="28066"/>
    <lineage>
        <taxon>Bacteria</taxon>
        <taxon>Pseudomonadati</taxon>
        <taxon>Pseudomonadota</taxon>
        <taxon>Betaproteobacteria</taxon>
        <taxon>Burkholderiales</taxon>
        <taxon>Comamonadaceae</taxon>
        <taxon>Rhodoferax</taxon>
    </lineage>
</organism>
<evidence type="ECO:0000313" key="2">
    <source>
        <dbReference type="EMBL" id="OOV08952.1"/>
    </source>
</evidence>
<comment type="caution">
    <text evidence="2">The sequence shown here is derived from an EMBL/GenBank/DDBJ whole genome shotgun (WGS) entry which is preliminary data.</text>
</comment>
<dbReference type="Proteomes" id="UP000190750">
    <property type="component" value="Unassembled WGS sequence"/>
</dbReference>
<feature type="chain" id="PRO_5013114652" description="Oxidoreductase molybdopterin-binding domain-containing protein" evidence="1">
    <location>
        <begin position="28"/>
        <end position="173"/>
    </location>
</feature>
<dbReference type="SUPFAM" id="SSF56524">
    <property type="entry name" value="Oxidoreductase molybdopterin-binding domain"/>
    <property type="match status" value="1"/>
</dbReference>
<evidence type="ECO:0000313" key="3">
    <source>
        <dbReference type="Proteomes" id="UP000190750"/>
    </source>
</evidence>
<dbReference type="STRING" id="28066.RF819_07115"/>
<evidence type="ECO:0008006" key="4">
    <source>
        <dbReference type="Google" id="ProtNLM"/>
    </source>
</evidence>
<dbReference type="InterPro" id="IPR036374">
    <property type="entry name" value="OxRdtase_Mopterin-bd_sf"/>
</dbReference>
<reference evidence="2 3" key="1">
    <citation type="submission" date="2017-01" db="EMBL/GenBank/DDBJ databases">
        <title>Genome sequencing of Rhodoferax fermentans JCM 7819.</title>
        <authorList>
            <person name="Kim Y.J."/>
            <person name="Farh M.E.-A."/>
            <person name="Yang D.-C."/>
        </authorList>
    </citation>
    <scope>NUCLEOTIDE SEQUENCE [LARGE SCALE GENOMIC DNA]</scope>
    <source>
        <strain evidence="2 3">JCM 7819</strain>
    </source>
</reference>
<keyword evidence="3" id="KW-1185">Reference proteome</keyword>
<dbReference type="AlphaFoldDB" id="A0A1T1AXW0"/>
<dbReference type="EMBL" id="MTJN01000002">
    <property type="protein sequence ID" value="OOV08952.1"/>
    <property type="molecule type" value="Genomic_DNA"/>
</dbReference>
<sequence>MSTCRWRLFSRSGLFLLAAVLPWLSQAQSLAKPEGPVILTISGNITHKNSANAAVFDAAMVDALAVSQVKTSAFWRKGLRTFTGPSLQSVLALVGAKGQSLRLIALDNYEVRVPVQDVTQFNPVLARKIDGVSLKVKDQGPLFLIYPFDDLPELKSDVYYSRSVWHLTQMVVE</sequence>
<protein>
    <recommendedName>
        <fullName evidence="4">Oxidoreductase molybdopterin-binding domain-containing protein</fullName>
    </recommendedName>
</protein>
<gene>
    <name evidence="2" type="ORF">RF819_07115</name>
</gene>